<dbReference type="AlphaFoldDB" id="A0A498JY65"/>
<feature type="domain" description="FHA" evidence="2">
    <location>
        <begin position="65"/>
        <end position="116"/>
    </location>
</feature>
<dbReference type="OrthoDB" id="444265at2759"/>
<sequence length="1053" mass="117066">MANEKVNRKLNGEENEEEEEPKIPVFTVLKNGAILKNIFIVNKSPPPPHSKPISAVHRKTHEEILIVGRHPDCNIVLTHPSISRFHLQILSDPFSQKLSLTDLSSVHGTWVSDKKIEPGVRVELSEGDRLQLGGSSRVYSLHWIPMSRAYDSETPFVPFIEHEDDESAEQVVDQWENSLSAENKKPESPDSNSEGIESSFSDEIVGVIGKMDVPSAPPLPENAIYSVCDQSEEGGENLSKGSGEENEVSSFWAFGTESVNLFMNMEESNPSRKENQHLQPYCVTEEVSERENPENSVFTAEEGEAYHAVHVPEETENQSQLGKDHGKNDLSPLVTGEILEETKIQLIEKENLTLESKPNLPVNLNAEHSTGEKEDEAYPATQVPEEFESQGPSRKYQGQIDCICLSSGPRVMENSSLRTGEVLEEDKDEQIPEENLTRGPKPNLLISQKFEHFDEKEKEAYAAASVPEKLENQSPLGKDNGQTDISCLFSGPLVMENLSLPIGEVLGETKDQKVVEESLTPEPRSSLPFNLNFEHSDEKECLVDVSCGESENKSVAPEDHEKRDTSISSALLVTESGNSSMSEIMDDKESQTPQSLFTAAGQPESEFCESPPLRSENKSSTRMGSVWARRGKPASAVKLQTDKSRGKSTEAGYDDDIEEDEEIFTPDKENFTPNTIRLRSLKKKGTIKVKHSKSSTSSSSKLNLVSNIHQQELIESPGKENQIMKELQETKLVGNTSGNQARVEKKLTVTKLRRERIPFQSLKSSGGKNISEDSVPNTETKSSISFSSTKNKEVANAHSNKSVGEGKRSWTMVADATTLLDKESGKSLQFLQGLKGTQLIIPRMVIQELDCLKQRGSLFRKKTEAESVLEWIEECMVKTNWWIHVQSSMEDGRLIAPTPPVSPQSLFSEKSWCFPSGTTGSLTFSRCGSTMDLVSPSPEDHILDCALLHRRMKRNDGQLILLSNDVTLKIKAMAEGLLCETAQEFRESLVNPLSERFMWPDSSPCGRTWSYSGNVALREKYNSCGPLKKLSNGEGAKGLKLILHHNSHYGQIR</sequence>
<dbReference type="GO" id="GO:0031965">
    <property type="term" value="C:nuclear membrane"/>
    <property type="evidence" value="ECO:0007669"/>
    <property type="project" value="TreeGrafter"/>
</dbReference>
<accession>A0A498JY65</accession>
<dbReference type="PANTHER" id="PTHR22593">
    <property type="entry name" value="TRANSMEMBRANE PROTEIN 18"/>
    <property type="match status" value="1"/>
</dbReference>
<dbReference type="PROSITE" id="PS50006">
    <property type="entry name" value="FHA_DOMAIN"/>
    <property type="match status" value="1"/>
</dbReference>
<dbReference type="Gene3D" id="3.40.50.1010">
    <property type="entry name" value="5'-nuclease"/>
    <property type="match status" value="1"/>
</dbReference>
<name>A0A498JY65_MALDO</name>
<keyword evidence="4" id="KW-1185">Reference proteome</keyword>
<dbReference type="SMR" id="A0A498JY65"/>
<feature type="region of interest" description="Disordered" evidence="1">
    <location>
        <begin position="758"/>
        <end position="803"/>
    </location>
</feature>
<dbReference type="EMBL" id="RDQH01000331">
    <property type="protein sequence ID" value="RXI00301.1"/>
    <property type="molecule type" value="Genomic_DNA"/>
</dbReference>
<proteinExistence type="predicted"/>
<organism evidence="3 4">
    <name type="scientific">Malus domestica</name>
    <name type="common">Apple</name>
    <name type="synonym">Pyrus malus</name>
    <dbReference type="NCBI Taxonomy" id="3750"/>
    <lineage>
        <taxon>Eukaryota</taxon>
        <taxon>Viridiplantae</taxon>
        <taxon>Streptophyta</taxon>
        <taxon>Embryophyta</taxon>
        <taxon>Tracheophyta</taxon>
        <taxon>Spermatophyta</taxon>
        <taxon>Magnoliopsida</taxon>
        <taxon>eudicotyledons</taxon>
        <taxon>Gunneridae</taxon>
        <taxon>Pentapetalae</taxon>
        <taxon>rosids</taxon>
        <taxon>fabids</taxon>
        <taxon>Rosales</taxon>
        <taxon>Rosaceae</taxon>
        <taxon>Amygdaloideae</taxon>
        <taxon>Maleae</taxon>
        <taxon>Malus</taxon>
    </lineage>
</organism>
<dbReference type="InterPro" id="IPR000253">
    <property type="entry name" value="FHA_dom"/>
</dbReference>
<feature type="compositionally biased region" description="Polar residues" evidence="1">
    <location>
        <begin position="472"/>
        <end position="481"/>
    </location>
</feature>
<evidence type="ECO:0000313" key="3">
    <source>
        <dbReference type="EMBL" id="RXI00301.1"/>
    </source>
</evidence>
<dbReference type="CDD" id="cd22691">
    <property type="entry name" value="FHA_PS1-like"/>
    <property type="match status" value="1"/>
</dbReference>
<feature type="region of interest" description="Disordered" evidence="1">
    <location>
        <begin position="458"/>
        <end position="481"/>
    </location>
</feature>
<comment type="caution">
    <text evidence="3">The sequence shown here is derived from an EMBL/GenBank/DDBJ whole genome shotgun (WGS) entry which is preliminary data.</text>
</comment>
<evidence type="ECO:0000259" key="2">
    <source>
        <dbReference type="PROSITE" id="PS50006"/>
    </source>
</evidence>
<feature type="compositionally biased region" description="Basic and acidic residues" evidence="1">
    <location>
        <begin position="550"/>
        <end position="565"/>
    </location>
</feature>
<feature type="region of interest" description="Disordered" evidence="1">
    <location>
        <begin position="1"/>
        <end position="20"/>
    </location>
</feature>
<evidence type="ECO:0000256" key="1">
    <source>
        <dbReference type="SAM" id="MobiDB-lite"/>
    </source>
</evidence>
<feature type="compositionally biased region" description="Polar residues" evidence="1">
    <location>
        <begin position="761"/>
        <end position="789"/>
    </location>
</feature>
<dbReference type="InterPro" id="IPR008984">
    <property type="entry name" value="SMAD_FHA_dom_sf"/>
</dbReference>
<feature type="compositionally biased region" description="Polar residues" evidence="1">
    <location>
        <begin position="189"/>
        <end position="198"/>
    </location>
</feature>
<feature type="compositionally biased region" description="Polar residues" evidence="1">
    <location>
        <begin position="566"/>
        <end position="582"/>
    </location>
</feature>
<dbReference type="Pfam" id="PF13638">
    <property type="entry name" value="PIN_4"/>
    <property type="match status" value="1"/>
</dbReference>
<dbReference type="STRING" id="3750.A0A498JY65"/>
<dbReference type="Gene3D" id="2.60.200.20">
    <property type="match status" value="1"/>
</dbReference>
<dbReference type="SMART" id="SM00240">
    <property type="entry name" value="FHA"/>
    <property type="match status" value="1"/>
</dbReference>
<evidence type="ECO:0000313" key="4">
    <source>
        <dbReference type="Proteomes" id="UP000290289"/>
    </source>
</evidence>
<feature type="region of interest" description="Disordered" evidence="1">
    <location>
        <begin position="179"/>
        <end position="198"/>
    </location>
</feature>
<protein>
    <recommendedName>
        <fullName evidence="2">FHA domain-containing protein</fullName>
    </recommendedName>
</protein>
<dbReference type="Pfam" id="PF00498">
    <property type="entry name" value="FHA"/>
    <property type="match status" value="1"/>
</dbReference>
<reference evidence="3 4" key="1">
    <citation type="submission" date="2018-10" db="EMBL/GenBank/DDBJ databases">
        <title>A high-quality apple genome assembly.</title>
        <authorList>
            <person name="Hu J."/>
        </authorList>
    </citation>
    <scope>NUCLEOTIDE SEQUENCE [LARGE SCALE GENOMIC DNA]</scope>
    <source>
        <strain evidence="4">cv. HFTH1</strain>
        <tissue evidence="3">Young leaf</tissue>
    </source>
</reference>
<dbReference type="Proteomes" id="UP000290289">
    <property type="component" value="Chromosome 5"/>
</dbReference>
<dbReference type="PANTHER" id="PTHR22593:SF8">
    <property type="entry name" value="FHA DOMAIN-CONTAINING PROTEIN PS1"/>
    <property type="match status" value="1"/>
</dbReference>
<feature type="compositionally biased region" description="Basic and acidic residues" evidence="1">
    <location>
        <begin position="1"/>
        <end position="12"/>
    </location>
</feature>
<dbReference type="CDD" id="cd09880">
    <property type="entry name" value="PIN_Smg5-6-like"/>
    <property type="match status" value="1"/>
</dbReference>
<feature type="region of interest" description="Disordered" evidence="1">
    <location>
        <begin position="368"/>
        <end position="393"/>
    </location>
</feature>
<dbReference type="KEGG" id="mdm:103443883"/>
<dbReference type="InterPro" id="IPR002716">
    <property type="entry name" value="PIN_dom"/>
</dbReference>
<dbReference type="SUPFAM" id="SSF49879">
    <property type="entry name" value="SMAD/FHA domain"/>
    <property type="match status" value="1"/>
</dbReference>
<feature type="region of interest" description="Disordered" evidence="1">
    <location>
        <begin position="549"/>
        <end position="652"/>
    </location>
</feature>
<dbReference type="Gramene" id="mRNA:MD05G0033200">
    <property type="protein sequence ID" value="mRNA:MD05G0033200"/>
    <property type="gene ID" value="MD05G0033200"/>
</dbReference>
<gene>
    <name evidence="3" type="ORF">DVH24_037849</name>
</gene>